<sequence length="181" mass="20449">MLVSIVLYDRFSVPYTRRFTEKPHGISLLQRIVSESGAQVPITIFLILPQFVLMGIADAFLEVAKIEFFYNQAPDGMKSLGTSYSITTMGVGNFLSTFLLKTTKKVTRKRSGGNGGWILNNLNKSHLDYYYAFLAILNVLNFVFFLVVCRFYVYRVENVNLEEAKNEDEATNTDSKENAAG</sequence>
<evidence type="ECO:0000256" key="4">
    <source>
        <dbReference type="ARBA" id="ARBA00022989"/>
    </source>
</evidence>
<evidence type="ECO:0000256" key="2">
    <source>
        <dbReference type="ARBA" id="ARBA00005982"/>
    </source>
</evidence>
<comment type="subcellular location">
    <subcellularLocation>
        <location evidence="1">Membrane</location>
        <topology evidence="1">Multi-pass membrane protein</topology>
    </subcellularLocation>
</comment>
<gene>
    <name evidence="7" type="ORF">HPP92_008542</name>
</gene>
<keyword evidence="4 6" id="KW-1133">Transmembrane helix</keyword>
<comment type="similarity">
    <text evidence="2">Belongs to the major facilitator superfamily. Proton-dependent oligopeptide transporter (POT/PTR) (TC 2.A.17) family.</text>
</comment>
<keyword evidence="8" id="KW-1185">Reference proteome</keyword>
<dbReference type="Proteomes" id="UP000636800">
    <property type="component" value="Unassembled WGS sequence"/>
</dbReference>
<dbReference type="GO" id="GO:0016020">
    <property type="term" value="C:membrane"/>
    <property type="evidence" value="ECO:0007669"/>
    <property type="project" value="UniProtKB-SubCell"/>
</dbReference>
<feature type="transmembrane region" description="Helical" evidence="6">
    <location>
        <begin position="40"/>
        <end position="61"/>
    </location>
</feature>
<dbReference type="Gene3D" id="1.20.1250.20">
    <property type="entry name" value="MFS general substrate transporter like domains"/>
    <property type="match status" value="1"/>
</dbReference>
<dbReference type="Pfam" id="PF00854">
    <property type="entry name" value="PTR2"/>
    <property type="match status" value="1"/>
</dbReference>
<evidence type="ECO:0000313" key="7">
    <source>
        <dbReference type="EMBL" id="KAG0484463.1"/>
    </source>
</evidence>
<evidence type="ECO:0000313" key="8">
    <source>
        <dbReference type="Proteomes" id="UP000636800"/>
    </source>
</evidence>
<proteinExistence type="inferred from homology"/>
<dbReference type="OrthoDB" id="2506647at2759"/>
<evidence type="ECO:0000256" key="3">
    <source>
        <dbReference type="ARBA" id="ARBA00022692"/>
    </source>
</evidence>
<dbReference type="GO" id="GO:0022857">
    <property type="term" value="F:transmembrane transporter activity"/>
    <property type="evidence" value="ECO:0007669"/>
    <property type="project" value="InterPro"/>
</dbReference>
<name>A0A835V4K5_VANPL</name>
<protein>
    <submittedName>
        <fullName evidence="7">Uncharacterized protein</fullName>
    </submittedName>
</protein>
<accession>A0A835V4K5</accession>
<feature type="transmembrane region" description="Helical" evidence="6">
    <location>
        <begin position="129"/>
        <end position="153"/>
    </location>
</feature>
<comment type="caution">
    <text evidence="7">The sequence shown here is derived from an EMBL/GenBank/DDBJ whole genome shotgun (WGS) entry which is preliminary data.</text>
</comment>
<evidence type="ECO:0000256" key="5">
    <source>
        <dbReference type="ARBA" id="ARBA00023136"/>
    </source>
</evidence>
<dbReference type="InterPro" id="IPR036259">
    <property type="entry name" value="MFS_trans_sf"/>
</dbReference>
<keyword evidence="5 6" id="KW-0472">Membrane</keyword>
<reference evidence="7 8" key="1">
    <citation type="journal article" date="2020" name="Nat. Food">
        <title>A phased Vanilla planifolia genome enables genetic improvement of flavour and production.</title>
        <authorList>
            <person name="Hasing T."/>
            <person name="Tang H."/>
            <person name="Brym M."/>
            <person name="Khazi F."/>
            <person name="Huang T."/>
            <person name="Chambers A.H."/>
        </authorList>
    </citation>
    <scope>NUCLEOTIDE SEQUENCE [LARGE SCALE GENOMIC DNA]</scope>
    <source>
        <tissue evidence="7">Leaf</tissue>
    </source>
</reference>
<dbReference type="AlphaFoldDB" id="A0A835V4K5"/>
<dbReference type="InterPro" id="IPR000109">
    <property type="entry name" value="POT_fam"/>
</dbReference>
<evidence type="ECO:0000256" key="6">
    <source>
        <dbReference type="SAM" id="Phobius"/>
    </source>
</evidence>
<feature type="transmembrane region" description="Helical" evidence="6">
    <location>
        <begin position="81"/>
        <end position="100"/>
    </location>
</feature>
<evidence type="ECO:0000256" key="1">
    <source>
        <dbReference type="ARBA" id="ARBA00004141"/>
    </source>
</evidence>
<organism evidence="7 8">
    <name type="scientific">Vanilla planifolia</name>
    <name type="common">Vanilla</name>
    <dbReference type="NCBI Taxonomy" id="51239"/>
    <lineage>
        <taxon>Eukaryota</taxon>
        <taxon>Viridiplantae</taxon>
        <taxon>Streptophyta</taxon>
        <taxon>Embryophyta</taxon>
        <taxon>Tracheophyta</taxon>
        <taxon>Spermatophyta</taxon>
        <taxon>Magnoliopsida</taxon>
        <taxon>Liliopsida</taxon>
        <taxon>Asparagales</taxon>
        <taxon>Orchidaceae</taxon>
        <taxon>Vanilloideae</taxon>
        <taxon>Vanilleae</taxon>
        <taxon>Vanilla</taxon>
    </lineage>
</organism>
<dbReference type="EMBL" id="JADCNL010000004">
    <property type="protein sequence ID" value="KAG0484463.1"/>
    <property type="molecule type" value="Genomic_DNA"/>
</dbReference>
<dbReference type="PANTHER" id="PTHR11654">
    <property type="entry name" value="OLIGOPEPTIDE TRANSPORTER-RELATED"/>
    <property type="match status" value="1"/>
</dbReference>
<keyword evidence="3 6" id="KW-0812">Transmembrane</keyword>